<dbReference type="Gramene" id="Bra027241.1">
    <property type="protein sequence ID" value="Bra027241.1-P"/>
    <property type="gene ID" value="Bra027241"/>
</dbReference>
<organism evidence="1 2">
    <name type="scientific">Brassica campestris</name>
    <name type="common">Field mustard</name>
    <dbReference type="NCBI Taxonomy" id="3711"/>
    <lineage>
        <taxon>Eukaryota</taxon>
        <taxon>Viridiplantae</taxon>
        <taxon>Streptophyta</taxon>
        <taxon>Embryophyta</taxon>
        <taxon>Tracheophyta</taxon>
        <taxon>Spermatophyta</taxon>
        <taxon>Magnoliopsida</taxon>
        <taxon>eudicotyledons</taxon>
        <taxon>Gunneridae</taxon>
        <taxon>Pentapetalae</taxon>
        <taxon>rosids</taxon>
        <taxon>malvids</taxon>
        <taxon>Brassicales</taxon>
        <taxon>Brassicaceae</taxon>
        <taxon>Brassiceae</taxon>
        <taxon>Brassica</taxon>
    </lineage>
</organism>
<proteinExistence type="predicted"/>
<reference evidence="1 2" key="2">
    <citation type="journal article" date="2018" name="Hortic Res">
        <title>Improved Brassica rapa reference genome by single-molecule sequencing and chromosome conformation capture technologies.</title>
        <authorList>
            <person name="Zhang L."/>
            <person name="Cai X."/>
            <person name="Wu J."/>
            <person name="Liu M."/>
            <person name="Grob S."/>
            <person name="Cheng F."/>
            <person name="Liang J."/>
            <person name="Cai C."/>
            <person name="Liu Z."/>
            <person name="Liu B."/>
            <person name="Wang F."/>
            <person name="Li S."/>
            <person name="Liu F."/>
            <person name="Li X."/>
            <person name="Cheng L."/>
            <person name="Yang W."/>
            <person name="Li M.H."/>
            <person name="Grossniklaus U."/>
            <person name="Zheng H."/>
            <person name="Wang X."/>
        </authorList>
    </citation>
    <scope>NUCLEOTIDE SEQUENCE [LARGE SCALE GENOMIC DNA]</scope>
    <source>
        <strain evidence="1 2">cv. Chiifu-401-42</strain>
    </source>
</reference>
<dbReference type="InParanoid" id="M4EEM9"/>
<protein>
    <submittedName>
        <fullName evidence="1">Uncharacterized protein</fullName>
    </submittedName>
</protein>
<reference evidence="1" key="3">
    <citation type="submission" date="2023-03" db="UniProtKB">
        <authorList>
            <consortium name="EnsemblPlants"/>
        </authorList>
    </citation>
    <scope>IDENTIFICATION</scope>
    <source>
        <strain evidence="1">cv. Chiifu-401-42</strain>
    </source>
</reference>
<dbReference type="AlphaFoldDB" id="M4EEM9"/>
<accession>M4EEM9</accession>
<dbReference type="Proteomes" id="UP000011750">
    <property type="component" value="Chromosome A05"/>
</dbReference>
<evidence type="ECO:0000313" key="1">
    <source>
        <dbReference type="EnsemblPlants" id="Bra027241.1-P"/>
    </source>
</evidence>
<keyword evidence="2" id="KW-1185">Reference proteome</keyword>
<dbReference type="EnsemblPlants" id="Bra027241.1">
    <property type="protein sequence ID" value="Bra027241.1-P"/>
    <property type="gene ID" value="Bra027241"/>
</dbReference>
<evidence type="ECO:0000313" key="2">
    <source>
        <dbReference type="Proteomes" id="UP000011750"/>
    </source>
</evidence>
<dbReference type="HOGENOM" id="CLU_197803_0_0_1"/>
<name>M4EEM9_BRACM</name>
<reference evidence="1 2" key="1">
    <citation type="journal article" date="2011" name="Nat. Genet.">
        <title>The genome of the mesopolyploid crop species Brassica rapa.</title>
        <authorList>
            <consortium name="Brassica rapa Genome Sequencing Project Consortium"/>
            <person name="Wang X."/>
            <person name="Wang H."/>
            <person name="Wang J."/>
            <person name="Sun R."/>
            <person name="Wu J."/>
            <person name="Liu S."/>
            <person name="Bai Y."/>
            <person name="Mun J.H."/>
            <person name="Bancroft I."/>
            <person name="Cheng F."/>
            <person name="Huang S."/>
            <person name="Li X."/>
            <person name="Hua W."/>
            <person name="Wang J."/>
            <person name="Wang X."/>
            <person name="Freeling M."/>
            <person name="Pires J.C."/>
            <person name="Paterson A.H."/>
            <person name="Chalhoub B."/>
            <person name="Wang B."/>
            <person name="Hayward A."/>
            <person name="Sharpe A.G."/>
            <person name="Park B.S."/>
            <person name="Weisshaar B."/>
            <person name="Liu B."/>
            <person name="Li B."/>
            <person name="Liu B."/>
            <person name="Tong C."/>
            <person name="Song C."/>
            <person name="Duran C."/>
            <person name="Peng C."/>
            <person name="Geng C."/>
            <person name="Koh C."/>
            <person name="Lin C."/>
            <person name="Edwards D."/>
            <person name="Mu D."/>
            <person name="Shen D."/>
            <person name="Soumpourou E."/>
            <person name="Li F."/>
            <person name="Fraser F."/>
            <person name="Conant G."/>
            <person name="Lassalle G."/>
            <person name="King G.J."/>
            <person name="Bonnema G."/>
            <person name="Tang H."/>
            <person name="Wang H."/>
            <person name="Belcram H."/>
            <person name="Zhou H."/>
            <person name="Hirakawa H."/>
            <person name="Abe H."/>
            <person name="Guo H."/>
            <person name="Wang H."/>
            <person name="Jin H."/>
            <person name="Parkin I.A."/>
            <person name="Batley J."/>
            <person name="Kim J.S."/>
            <person name="Just J."/>
            <person name="Li J."/>
            <person name="Xu J."/>
            <person name="Deng J."/>
            <person name="Kim J.A."/>
            <person name="Li J."/>
            <person name="Yu J."/>
            <person name="Meng J."/>
            <person name="Wang J."/>
            <person name="Min J."/>
            <person name="Poulain J."/>
            <person name="Wang J."/>
            <person name="Hatakeyama K."/>
            <person name="Wu K."/>
            <person name="Wang L."/>
            <person name="Fang L."/>
            <person name="Trick M."/>
            <person name="Links M.G."/>
            <person name="Zhao M."/>
            <person name="Jin M."/>
            <person name="Ramchiary N."/>
            <person name="Drou N."/>
            <person name="Berkman P.J."/>
            <person name="Cai Q."/>
            <person name="Huang Q."/>
            <person name="Li R."/>
            <person name="Tabata S."/>
            <person name="Cheng S."/>
            <person name="Zhang S."/>
            <person name="Zhang S."/>
            <person name="Huang S."/>
            <person name="Sato S."/>
            <person name="Sun S."/>
            <person name="Kwon S.J."/>
            <person name="Choi S.R."/>
            <person name="Lee T.H."/>
            <person name="Fan W."/>
            <person name="Zhao X."/>
            <person name="Tan X."/>
            <person name="Xu X."/>
            <person name="Wang Y."/>
            <person name="Qiu Y."/>
            <person name="Yin Y."/>
            <person name="Li Y."/>
            <person name="Du Y."/>
            <person name="Liao Y."/>
            <person name="Lim Y."/>
            <person name="Narusaka Y."/>
            <person name="Wang Y."/>
            <person name="Wang Z."/>
            <person name="Li Z."/>
            <person name="Wang Z."/>
            <person name="Xiong Z."/>
            <person name="Zhang Z."/>
        </authorList>
    </citation>
    <scope>NUCLEOTIDE SEQUENCE [LARGE SCALE GENOMIC DNA]</scope>
    <source>
        <strain evidence="1 2">cv. Chiifu-401-42</strain>
    </source>
</reference>
<sequence length="56" mass="6501">MIATSTVKFARELDPNDVQHLKSDMTRSRVRLEIQIETKVKIVNGEDEESKSRDQK</sequence>